<dbReference type="EMBL" id="MRVG01000008">
    <property type="protein sequence ID" value="PMB66313.1"/>
    <property type="molecule type" value="Genomic_DNA"/>
</dbReference>
<dbReference type="Proteomes" id="UP000235728">
    <property type="component" value="Unassembled WGS sequence"/>
</dbReference>
<gene>
    <name evidence="1" type="ORF">BM221_007300</name>
</gene>
<reference evidence="1 2" key="1">
    <citation type="journal article" date="2016" name="Appl. Microbiol. Biotechnol.">
        <title>Characterization of T-DNA insertion mutants with decreased virulence in the entomopathogenic fungus Beauveria bassiana JEF-007.</title>
        <authorList>
            <person name="Kim S."/>
            <person name="Lee S.J."/>
            <person name="Nai Y.S."/>
            <person name="Yu J.S."/>
            <person name="Lee M.R."/>
            <person name="Yang Y.T."/>
            <person name="Kim J.S."/>
        </authorList>
    </citation>
    <scope>NUCLEOTIDE SEQUENCE [LARGE SCALE GENOMIC DNA]</scope>
    <source>
        <strain evidence="1 2">JEF-007</strain>
    </source>
</reference>
<organism evidence="1 2">
    <name type="scientific">Beauveria bassiana</name>
    <name type="common">White muscardine disease fungus</name>
    <name type="synonym">Tritirachium shiotae</name>
    <dbReference type="NCBI Taxonomy" id="176275"/>
    <lineage>
        <taxon>Eukaryota</taxon>
        <taxon>Fungi</taxon>
        <taxon>Dikarya</taxon>
        <taxon>Ascomycota</taxon>
        <taxon>Pezizomycotina</taxon>
        <taxon>Sordariomycetes</taxon>
        <taxon>Hypocreomycetidae</taxon>
        <taxon>Hypocreales</taxon>
        <taxon>Cordycipitaceae</taxon>
        <taxon>Beauveria</taxon>
    </lineage>
</organism>
<proteinExistence type="predicted"/>
<accession>A0A2N6NGA0</accession>
<evidence type="ECO:0000313" key="2">
    <source>
        <dbReference type="Proteomes" id="UP000235728"/>
    </source>
</evidence>
<sequence length="115" mass="12271">MTQVIFSNLLSAVSVPQSTGEKPLADLDGSVIEHGVELDSNFIVDLIFEILSNYITIPDIPEPAVTVCQAPPTHPTAVTAEVAAKMKASAFSVLIRASLLLSLALHPTRRDHPSI</sequence>
<protein>
    <submittedName>
        <fullName evidence="1">Uncharacterized protein</fullName>
    </submittedName>
</protein>
<dbReference type="AlphaFoldDB" id="A0A2N6NGA0"/>
<name>A0A2N6NGA0_BEABA</name>
<evidence type="ECO:0000313" key="1">
    <source>
        <dbReference type="EMBL" id="PMB66313.1"/>
    </source>
</evidence>
<comment type="caution">
    <text evidence="1">The sequence shown here is derived from an EMBL/GenBank/DDBJ whole genome shotgun (WGS) entry which is preliminary data.</text>
</comment>